<proteinExistence type="predicted"/>
<evidence type="ECO:0000313" key="1">
    <source>
        <dbReference type="EMBL" id="GAH67102.1"/>
    </source>
</evidence>
<dbReference type="AlphaFoldDB" id="X1HCI5"/>
<sequence length="67" mass="7663">GKRVKRSSIKNIKQKVLKKEEMEELLNEVGFIVEKVYGDFDKGKYLQSSPALIIIARKNNLISEINA</sequence>
<accession>X1HCI5</accession>
<organism evidence="1">
    <name type="scientific">marine sediment metagenome</name>
    <dbReference type="NCBI Taxonomy" id="412755"/>
    <lineage>
        <taxon>unclassified sequences</taxon>
        <taxon>metagenomes</taxon>
        <taxon>ecological metagenomes</taxon>
    </lineage>
</organism>
<name>X1HCI5_9ZZZZ</name>
<reference evidence="1" key="1">
    <citation type="journal article" date="2014" name="Front. Microbiol.">
        <title>High frequency of phylogenetically diverse reductive dehalogenase-homologous genes in deep subseafloor sedimentary metagenomes.</title>
        <authorList>
            <person name="Kawai M."/>
            <person name="Futagami T."/>
            <person name="Toyoda A."/>
            <person name="Takaki Y."/>
            <person name="Nishi S."/>
            <person name="Hori S."/>
            <person name="Arai W."/>
            <person name="Tsubouchi T."/>
            <person name="Morono Y."/>
            <person name="Uchiyama I."/>
            <person name="Ito T."/>
            <person name="Fujiyama A."/>
            <person name="Inagaki F."/>
            <person name="Takami H."/>
        </authorList>
    </citation>
    <scope>NUCLEOTIDE SEQUENCE</scope>
    <source>
        <strain evidence="1">Expedition CK06-06</strain>
    </source>
</reference>
<feature type="non-terminal residue" evidence="1">
    <location>
        <position position="1"/>
    </location>
</feature>
<dbReference type="EMBL" id="BARU01026812">
    <property type="protein sequence ID" value="GAH67102.1"/>
    <property type="molecule type" value="Genomic_DNA"/>
</dbReference>
<gene>
    <name evidence="1" type="ORF">S03H2_43026</name>
</gene>
<evidence type="ECO:0008006" key="2">
    <source>
        <dbReference type="Google" id="ProtNLM"/>
    </source>
</evidence>
<comment type="caution">
    <text evidence="1">The sequence shown here is derived from an EMBL/GenBank/DDBJ whole genome shotgun (WGS) entry which is preliminary data.</text>
</comment>
<protein>
    <recommendedName>
        <fullName evidence="2">Class I SAM-dependent methyltransferase</fullName>
    </recommendedName>
</protein>